<keyword evidence="6 8" id="KW-0472">Membrane</keyword>
<evidence type="ECO:0000256" key="3">
    <source>
        <dbReference type="ARBA" id="ARBA00022692"/>
    </source>
</evidence>
<dbReference type="Proteomes" id="UP000824469">
    <property type="component" value="Unassembled WGS sequence"/>
</dbReference>
<keyword evidence="3 8" id="KW-0812">Transmembrane</keyword>
<dbReference type="PANTHER" id="PTHR31942">
    <property type="entry name" value="MLO-LIKE PROTEIN 1"/>
    <property type="match status" value="1"/>
</dbReference>
<reference evidence="9 10" key="1">
    <citation type="journal article" date="2021" name="Nat. Plants">
        <title>The Taxus genome provides insights into paclitaxel biosynthesis.</title>
        <authorList>
            <person name="Xiong X."/>
            <person name="Gou J."/>
            <person name="Liao Q."/>
            <person name="Li Y."/>
            <person name="Zhou Q."/>
            <person name="Bi G."/>
            <person name="Li C."/>
            <person name="Du R."/>
            <person name="Wang X."/>
            <person name="Sun T."/>
            <person name="Guo L."/>
            <person name="Liang H."/>
            <person name="Lu P."/>
            <person name="Wu Y."/>
            <person name="Zhang Z."/>
            <person name="Ro D.K."/>
            <person name="Shang Y."/>
            <person name="Huang S."/>
            <person name="Yan J."/>
        </authorList>
    </citation>
    <scope>NUCLEOTIDE SEQUENCE [LARGE SCALE GENOMIC DNA]</scope>
    <source>
        <strain evidence="9">Ta-2019</strain>
    </source>
</reference>
<name>A0AA38G6R5_TAXCH</name>
<evidence type="ECO:0000313" key="9">
    <source>
        <dbReference type="EMBL" id="KAH9315728.1"/>
    </source>
</evidence>
<evidence type="ECO:0000256" key="6">
    <source>
        <dbReference type="ARBA" id="ARBA00023136"/>
    </source>
</evidence>
<keyword evidence="7" id="KW-0568">Pathogenesis-related protein</keyword>
<feature type="non-terminal residue" evidence="9">
    <location>
        <position position="243"/>
    </location>
</feature>
<evidence type="ECO:0000256" key="8">
    <source>
        <dbReference type="SAM" id="Phobius"/>
    </source>
</evidence>
<evidence type="ECO:0000256" key="1">
    <source>
        <dbReference type="ARBA" id="ARBA00004141"/>
    </source>
</evidence>
<protein>
    <submittedName>
        <fullName evidence="9">Uncharacterized protein</fullName>
    </submittedName>
</protein>
<feature type="non-terminal residue" evidence="9">
    <location>
        <position position="1"/>
    </location>
</feature>
<organism evidence="9 10">
    <name type="scientific">Taxus chinensis</name>
    <name type="common">Chinese yew</name>
    <name type="synonym">Taxus wallichiana var. chinensis</name>
    <dbReference type="NCBI Taxonomy" id="29808"/>
    <lineage>
        <taxon>Eukaryota</taxon>
        <taxon>Viridiplantae</taxon>
        <taxon>Streptophyta</taxon>
        <taxon>Embryophyta</taxon>
        <taxon>Tracheophyta</taxon>
        <taxon>Spermatophyta</taxon>
        <taxon>Pinopsida</taxon>
        <taxon>Pinidae</taxon>
        <taxon>Conifers II</taxon>
        <taxon>Cupressales</taxon>
        <taxon>Taxaceae</taxon>
        <taxon>Taxus</taxon>
    </lineage>
</organism>
<evidence type="ECO:0000256" key="2">
    <source>
        <dbReference type="ARBA" id="ARBA00006574"/>
    </source>
</evidence>
<comment type="similarity">
    <text evidence="2">Belongs to the MLO family.</text>
</comment>
<evidence type="ECO:0000256" key="7">
    <source>
        <dbReference type="ARBA" id="ARBA00023265"/>
    </source>
</evidence>
<dbReference type="AlphaFoldDB" id="A0AA38G6R5"/>
<dbReference type="InterPro" id="IPR004326">
    <property type="entry name" value="Mlo"/>
</dbReference>
<keyword evidence="4" id="KW-0611">Plant defense</keyword>
<dbReference type="EMBL" id="JAHRHJ020000005">
    <property type="protein sequence ID" value="KAH9315728.1"/>
    <property type="molecule type" value="Genomic_DNA"/>
</dbReference>
<evidence type="ECO:0000256" key="4">
    <source>
        <dbReference type="ARBA" id="ARBA00022821"/>
    </source>
</evidence>
<accession>A0AA38G6R5</accession>
<sequence>WLTKRNKKALYEALEKIIIRVDGSRVHFAIAHRGADTYCQDFAYQKACLTLCFPVRSRRLVLNTHQKRSIGSFCQEPCFTVRTHRGVFWATTTSSRCFDKGLVPLVSQSAMHQLHIFIFVLAIFQVLYSILTMGLGRAKMRRWKAWEKETDTIEYQFSHDPSRFRLAHETSFVRRHTHFWNKIPILIWIESFFRQFYNSVTKVDYLTLRHGFISAHMAPNSKFNFRKYISRSLEDDFKVVVGI</sequence>
<keyword evidence="5 8" id="KW-1133">Transmembrane helix</keyword>
<evidence type="ECO:0000313" key="10">
    <source>
        <dbReference type="Proteomes" id="UP000824469"/>
    </source>
</evidence>
<keyword evidence="10" id="KW-1185">Reference proteome</keyword>
<proteinExistence type="inferred from homology"/>
<evidence type="ECO:0000256" key="5">
    <source>
        <dbReference type="ARBA" id="ARBA00022989"/>
    </source>
</evidence>
<feature type="transmembrane region" description="Helical" evidence="8">
    <location>
        <begin position="114"/>
        <end position="135"/>
    </location>
</feature>
<gene>
    <name evidence="9" type="ORF">KI387_024355</name>
</gene>
<comment type="caution">
    <text evidence="9">The sequence shown here is derived from an EMBL/GenBank/DDBJ whole genome shotgun (WGS) entry which is preliminary data.</text>
</comment>
<comment type="subcellular location">
    <subcellularLocation>
        <location evidence="1">Membrane</location>
        <topology evidence="1">Multi-pass membrane protein</topology>
    </subcellularLocation>
</comment>
<dbReference type="GO" id="GO:0006952">
    <property type="term" value="P:defense response"/>
    <property type="evidence" value="ECO:0007669"/>
    <property type="project" value="UniProtKB-KW"/>
</dbReference>
<dbReference type="PANTHER" id="PTHR31942:SF128">
    <property type="entry name" value="MLO-LIKE PROTEIN"/>
    <property type="match status" value="1"/>
</dbReference>
<dbReference type="GO" id="GO:0016020">
    <property type="term" value="C:membrane"/>
    <property type="evidence" value="ECO:0007669"/>
    <property type="project" value="UniProtKB-SubCell"/>
</dbReference>
<dbReference type="Pfam" id="PF03094">
    <property type="entry name" value="Mlo"/>
    <property type="match status" value="1"/>
</dbReference>